<dbReference type="RefSeq" id="WP_284378203.1">
    <property type="nucleotide sequence ID" value="NZ_BSNM01000003.1"/>
</dbReference>
<name>A0AA37S805_9GAMM</name>
<dbReference type="Pfam" id="PF09490">
    <property type="entry name" value="CbtA"/>
    <property type="match status" value="1"/>
</dbReference>
<keyword evidence="2" id="KW-1133">Transmembrane helix</keyword>
<protein>
    <recommendedName>
        <fullName evidence="5">Cobalt transporter</fullName>
    </recommendedName>
</protein>
<feature type="region of interest" description="Disordered" evidence="1">
    <location>
        <begin position="45"/>
        <end position="66"/>
    </location>
</feature>
<evidence type="ECO:0000313" key="3">
    <source>
        <dbReference type="EMBL" id="GLQ29941.1"/>
    </source>
</evidence>
<dbReference type="AlphaFoldDB" id="A0AA37S805"/>
<keyword evidence="4" id="KW-1185">Reference proteome</keyword>
<feature type="transmembrane region" description="Helical" evidence="2">
    <location>
        <begin position="152"/>
        <end position="172"/>
    </location>
</feature>
<reference evidence="3" key="1">
    <citation type="journal article" date="2014" name="Int. J. Syst. Evol. Microbiol.">
        <title>Complete genome sequence of Corynebacterium casei LMG S-19264T (=DSM 44701T), isolated from a smear-ripened cheese.</title>
        <authorList>
            <consortium name="US DOE Joint Genome Institute (JGI-PGF)"/>
            <person name="Walter F."/>
            <person name="Albersmeier A."/>
            <person name="Kalinowski J."/>
            <person name="Ruckert C."/>
        </authorList>
    </citation>
    <scope>NUCLEOTIDE SEQUENCE</scope>
    <source>
        <strain evidence="3">NBRC 110071</strain>
    </source>
</reference>
<sequence>MLFRRIILNALLVGIVASFVFSLLQVYVVNPIIFASETYEVAEEPAPVADHHHGEEAGHAHSHDEEAWAPEDGIERTAYTMSANIFAGIGYAAILLAVMSQLSLQGLTRVNLLKGIAWGIGGFIVFFGAPAIGIPPEIPGIEAAPVEHRQAWWMLTAAAVAIGLLVLVYAPLKFKALGVVAISLPYLVSAPHPDGPAFSHPDPAAIVALTDLHQQFIVTTSVSNLLFWLVMGVMSAWVLNRWVLTPNVLKGLGQDETANA</sequence>
<proteinExistence type="predicted"/>
<keyword evidence="2" id="KW-0472">Membrane</keyword>
<evidence type="ECO:0008006" key="5">
    <source>
        <dbReference type="Google" id="ProtNLM"/>
    </source>
</evidence>
<feature type="transmembrane region" description="Helical" evidence="2">
    <location>
        <begin position="111"/>
        <end position="132"/>
    </location>
</feature>
<evidence type="ECO:0000256" key="2">
    <source>
        <dbReference type="SAM" id="Phobius"/>
    </source>
</evidence>
<organism evidence="3 4">
    <name type="scientific">Litoribrevibacter albus</name>
    <dbReference type="NCBI Taxonomy" id="1473156"/>
    <lineage>
        <taxon>Bacteria</taxon>
        <taxon>Pseudomonadati</taxon>
        <taxon>Pseudomonadota</taxon>
        <taxon>Gammaproteobacteria</taxon>
        <taxon>Oceanospirillales</taxon>
        <taxon>Oceanospirillaceae</taxon>
        <taxon>Litoribrevibacter</taxon>
    </lineage>
</organism>
<feature type="transmembrane region" description="Helical" evidence="2">
    <location>
        <begin position="78"/>
        <end position="99"/>
    </location>
</feature>
<dbReference type="InterPro" id="IPR012666">
    <property type="entry name" value="CbtA_put"/>
</dbReference>
<evidence type="ECO:0000313" key="4">
    <source>
        <dbReference type="Proteomes" id="UP001161389"/>
    </source>
</evidence>
<keyword evidence="2" id="KW-0812">Transmembrane</keyword>
<comment type="caution">
    <text evidence="3">The sequence shown here is derived from an EMBL/GenBank/DDBJ whole genome shotgun (WGS) entry which is preliminary data.</text>
</comment>
<reference evidence="3" key="2">
    <citation type="submission" date="2023-01" db="EMBL/GenBank/DDBJ databases">
        <title>Draft genome sequence of Litoribrevibacter albus strain NBRC 110071.</title>
        <authorList>
            <person name="Sun Q."/>
            <person name="Mori K."/>
        </authorList>
    </citation>
    <scope>NUCLEOTIDE SEQUENCE</scope>
    <source>
        <strain evidence="3">NBRC 110071</strain>
    </source>
</reference>
<dbReference type="NCBIfam" id="TIGR02458">
    <property type="entry name" value="CbtA"/>
    <property type="match status" value="1"/>
</dbReference>
<feature type="transmembrane region" description="Helical" evidence="2">
    <location>
        <begin position="225"/>
        <end position="244"/>
    </location>
</feature>
<accession>A0AA37S805</accession>
<evidence type="ECO:0000256" key="1">
    <source>
        <dbReference type="SAM" id="MobiDB-lite"/>
    </source>
</evidence>
<dbReference type="Proteomes" id="UP001161389">
    <property type="component" value="Unassembled WGS sequence"/>
</dbReference>
<feature type="transmembrane region" description="Helical" evidence="2">
    <location>
        <begin position="7"/>
        <end position="28"/>
    </location>
</feature>
<gene>
    <name evidence="3" type="ORF">GCM10007876_04190</name>
</gene>
<dbReference type="EMBL" id="BSNM01000003">
    <property type="protein sequence ID" value="GLQ29941.1"/>
    <property type="molecule type" value="Genomic_DNA"/>
</dbReference>
<feature type="compositionally biased region" description="Basic and acidic residues" evidence="1">
    <location>
        <begin position="49"/>
        <end position="66"/>
    </location>
</feature>